<dbReference type="EMBL" id="DF973181">
    <property type="protein sequence ID" value="GAU18254.1"/>
    <property type="molecule type" value="Genomic_DNA"/>
</dbReference>
<organism evidence="5 6">
    <name type="scientific">Trifolium subterraneum</name>
    <name type="common">Subterranean clover</name>
    <dbReference type="NCBI Taxonomy" id="3900"/>
    <lineage>
        <taxon>Eukaryota</taxon>
        <taxon>Viridiplantae</taxon>
        <taxon>Streptophyta</taxon>
        <taxon>Embryophyta</taxon>
        <taxon>Tracheophyta</taxon>
        <taxon>Spermatophyta</taxon>
        <taxon>Magnoliopsida</taxon>
        <taxon>eudicotyledons</taxon>
        <taxon>Gunneridae</taxon>
        <taxon>Pentapetalae</taxon>
        <taxon>rosids</taxon>
        <taxon>fabids</taxon>
        <taxon>Fabales</taxon>
        <taxon>Fabaceae</taxon>
        <taxon>Papilionoideae</taxon>
        <taxon>50 kb inversion clade</taxon>
        <taxon>NPAAA clade</taxon>
        <taxon>Hologalegina</taxon>
        <taxon>IRL clade</taxon>
        <taxon>Trifolieae</taxon>
        <taxon>Trifolium</taxon>
    </lineage>
</organism>
<proteinExistence type="predicted"/>
<dbReference type="InterPro" id="IPR032000">
    <property type="entry name" value="Albumin_I_a"/>
</dbReference>
<dbReference type="AlphaFoldDB" id="A0A2Z6LL77"/>
<keyword evidence="2" id="KW-1015">Disulfide bond</keyword>
<reference evidence="6" key="1">
    <citation type="journal article" date="2017" name="Front. Plant Sci.">
        <title>Climate Clever Clovers: New Paradigm to Reduce the Environmental Footprint of Ruminants by Breeding Low Methanogenic Forages Utilizing Haplotype Variation.</title>
        <authorList>
            <person name="Kaur P."/>
            <person name="Appels R."/>
            <person name="Bayer P.E."/>
            <person name="Keeble-Gagnere G."/>
            <person name="Wang J."/>
            <person name="Hirakawa H."/>
            <person name="Shirasawa K."/>
            <person name="Vercoe P."/>
            <person name="Stefanova K."/>
            <person name="Durmic Z."/>
            <person name="Nichols P."/>
            <person name="Revell C."/>
            <person name="Isobe S.N."/>
            <person name="Edwards D."/>
            <person name="Erskine W."/>
        </authorList>
    </citation>
    <scope>NUCLEOTIDE SEQUENCE [LARGE SCALE GENOMIC DNA]</scope>
    <source>
        <strain evidence="6">cv. Daliak</strain>
    </source>
</reference>
<evidence type="ECO:0000256" key="3">
    <source>
        <dbReference type="SAM" id="SignalP"/>
    </source>
</evidence>
<evidence type="ECO:0000313" key="6">
    <source>
        <dbReference type="Proteomes" id="UP000242715"/>
    </source>
</evidence>
<evidence type="ECO:0000259" key="4">
    <source>
        <dbReference type="Pfam" id="PF16720"/>
    </source>
</evidence>
<sequence length="134" mass="14475">MTYVKFILLSVFLLATFVTFSIKKVDAALCTASCAMITAPCAKGCICNASPISAMGMCIPVAYKDAVKIVGKNLKCQDDVECKNKGTRNSCVRSSPQPDMEYGVCADSISEAQNIMFNIFSKSKFTKDLLGMLT</sequence>
<evidence type="ECO:0000313" key="5">
    <source>
        <dbReference type="EMBL" id="GAU18254.1"/>
    </source>
</evidence>
<protein>
    <recommendedName>
        <fullName evidence="4">Albumin I chain a domain-containing protein</fullName>
    </recommendedName>
</protein>
<feature type="chain" id="PRO_5016452749" description="Albumin I chain a domain-containing protein" evidence="3">
    <location>
        <begin position="28"/>
        <end position="134"/>
    </location>
</feature>
<evidence type="ECO:0000256" key="2">
    <source>
        <dbReference type="ARBA" id="ARBA00023157"/>
    </source>
</evidence>
<keyword evidence="3" id="KW-0732">Signal</keyword>
<dbReference type="Proteomes" id="UP000242715">
    <property type="component" value="Unassembled WGS sequence"/>
</dbReference>
<feature type="domain" description="Albumin I chain a" evidence="4">
    <location>
        <begin position="76"/>
        <end position="112"/>
    </location>
</feature>
<evidence type="ECO:0000256" key="1">
    <source>
        <dbReference type="ARBA" id="ARBA00022854"/>
    </source>
</evidence>
<dbReference type="OrthoDB" id="1420895at2759"/>
<dbReference type="Pfam" id="PF16720">
    <property type="entry name" value="Albumin_I_a"/>
    <property type="match status" value="1"/>
</dbReference>
<keyword evidence="1" id="KW-0960">Knottin</keyword>
<gene>
    <name evidence="5" type="ORF">TSUD_175960</name>
</gene>
<accession>A0A2Z6LL77</accession>
<keyword evidence="6" id="KW-1185">Reference proteome</keyword>
<feature type="signal peptide" evidence="3">
    <location>
        <begin position="1"/>
        <end position="27"/>
    </location>
</feature>
<name>A0A2Z6LL77_TRISU</name>